<evidence type="ECO:0000256" key="2">
    <source>
        <dbReference type="ARBA" id="ARBA00012438"/>
    </source>
</evidence>
<dbReference type="Pfam" id="PF00512">
    <property type="entry name" value="HisKA"/>
    <property type="match status" value="1"/>
</dbReference>
<comment type="catalytic activity">
    <reaction evidence="1">
        <text>ATP + protein L-histidine = ADP + protein N-phospho-L-histidine.</text>
        <dbReference type="EC" id="2.7.13.3"/>
    </reaction>
</comment>
<feature type="domain" description="Response regulatory" evidence="14">
    <location>
        <begin position="1097"/>
        <end position="1212"/>
    </location>
</feature>
<reference evidence="15 16" key="1">
    <citation type="submission" date="2016-07" db="EMBL/GenBank/DDBJ databases">
        <title>Genome of Pelobium manganitolerans.</title>
        <authorList>
            <person name="Wu S."/>
            <person name="Wang G."/>
        </authorList>
    </citation>
    <scope>NUCLEOTIDE SEQUENCE [LARGE SCALE GENOMIC DNA]</scope>
    <source>
        <strain evidence="15 16">YS-25</strain>
    </source>
</reference>
<keyword evidence="7" id="KW-0067">ATP-binding</keyword>
<gene>
    <name evidence="15" type="ORF">BCY91_02970</name>
</gene>
<dbReference type="InterPro" id="IPR004358">
    <property type="entry name" value="Sig_transdc_His_kin-like_C"/>
</dbReference>
<evidence type="ECO:0000256" key="8">
    <source>
        <dbReference type="ARBA" id="ARBA00023012"/>
    </source>
</evidence>
<evidence type="ECO:0000259" key="13">
    <source>
        <dbReference type="PROSITE" id="PS50109"/>
    </source>
</evidence>
<dbReference type="SMART" id="SM00388">
    <property type="entry name" value="HisKA"/>
    <property type="match status" value="1"/>
</dbReference>
<dbReference type="InterPro" id="IPR001789">
    <property type="entry name" value="Sig_transdc_resp-reg_receiver"/>
</dbReference>
<sequence length="1363" mass="154277">MYLPKKSQLVLLLFLFFPLWLWAQQILNVQSLGIQNGLSNNSVRVVFQDQNGFMWFGTHDGLNRFDGYDFEIFRNSIHDTTSIPHNFIYSIAEGKKGELYIGTGQGISLYKPLYNTFSPVFIKPYYGGASYKIQNSINCIKTDAQQNIFIGTNGLGFLIKEAGKKECTQIPLVNGKNISTGYNVAAISFDAQQQIWVFIADVGLFQYEKRSKKLVQISNAHRDVSAMIADGNGNLWLGAESGLYRFDIKNGQWSRPSKNSILSNNISSLLLDKTGKLWLGLPGKGLAILNLQTDSLAFIGGGHTQPSLSSQSVSHIFEDKEGRKWVATLNGGVNIIQPKQSKFRTVANNPFSENSLTANFASTFFEDAQGQLWIGTESNGFSIWNRQGNSFKNYRYQAGKNSLSNNWVTSIKEDYLGNKWIGTFGGGINKFDPLSGTFKPYTCYNPSANFVNRNVLQLLEDKNHDLWASTYGSGRLYRFNRQLDRFEVFDQSLTEIYFLTESKGDLLGGNASHLVKIDPKNRKHQFFDIGKPVRAIHRDTDGKLWLGTEGGGLLQFDLAKGKVVKRYSTDDGLANNSILSILEDSHHNLWMSTFNGLIKFNTRNNKINNYYQEDGLQSNQFFYRSAEKLRSGEMVFGGVRGFNIFYPDSIKAGRSLQPLVVTGIKVNGKLISAQSNYVVATEADKIEKLRVPYDDAVISVNFAALNYTSPGSIEYAYYLEGWDKSWNYVGKQRSANYTSLHEGHYTLHIKSTNAAGLWSNNEKLLHITVLPPWWRTWWAYLVYALIIFLTIRKFVLYQRDKERLNFEVQLAASKMAQEKELHDKKLSFFTHISHEFRTPLTLIINPIKEFLNSKTGQVETRELIVVYRNARRLLSLVDQLLHFQKANPDKLKLSRFDALNLFKEIYLCFTQQAKSKNIGFDFIANEEQIEVIADKEKLEIAVFNLLSNAFKYTPSGKSIKISISHDQNWVQVAVADTGAGISPETGEKIFSRFYQVGEKENHAGGFGIGLYVVKEIMESHKGKVSYESELGKGSTFSLSFPQYAALPADELVTAEESLPLHVEERMEVETDAELATVQTEKSIAPAPEADVVSEKSSILLVDDNEEIRNYIRNIFENDYQVMEASSAELAFEMIETELPNLVITDVVMGEMSGVDLCQRIKEDAALMHVPVILLTSGSTAELKLKGIESGADDFITKPFEKEILVARVANLLRSRSNLHQHFYNQITLKADDYSVSPDLKKFLETCIAIVERHLDDKDFNVKQLADELDMSHSALYKKVKLISGKSVNEFIRFIRLRKVAQLFIDTDCKVNEGAYQAGFNDIRYFREQFAKVFGMNPSDYIKNYRKVAGTSYKLGDKFKQEKV</sequence>
<dbReference type="InterPro" id="IPR013783">
    <property type="entry name" value="Ig-like_fold"/>
</dbReference>
<dbReference type="PROSITE" id="PS50110">
    <property type="entry name" value="RESPONSE_REGULATORY"/>
    <property type="match status" value="1"/>
</dbReference>
<evidence type="ECO:0000256" key="10">
    <source>
        <dbReference type="ARBA" id="ARBA00023163"/>
    </source>
</evidence>
<keyword evidence="5" id="KW-0547">Nucleotide-binding</keyword>
<dbReference type="OrthoDB" id="9809670at2"/>
<dbReference type="Gene3D" id="3.30.565.10">
    <property type="entry name" value="Histidine kinase-like ATPase, C-terminal domain"/>
    <property type="match status" value="1"/>
</dbReference>
<dbReference type="CDD" id="cd00082">
    <property type="entry name" value="HisKA"/>
    <property type="match status" value="1"/>
</dbReference>
<dbReference type="InterPro" id="IPR003661">
    <property type="entry name" value="HisK_dim/P_dom"/>
</dbReference>
<dbReference type="Gene3D" id="3.40.50.2300">
    <property type="match status" value="1"/>
</dbReference>
<keyword evidence="16" id="KW-1185">Reference proteome</keyword>
<keyword evidence="10" id="KW-0804">Transcription</keyword>
<proteinExistence type="predicted"/>
<dbReference type="Pfam" id="PF00072">
    <property type="entry name" value="Response_reg"/>
    <property type="match status" value="1"/>
</dbReference>
<dbReference type="SMART" id="SM00448">
    <property type="entry name" value="REC"/>
    <property type="match status" value="1"/>
</dbReference>
<name>A0A419S788_9SPHI</name>
<dbReference type="Pfam" id="PF07495">
    <property type="entry name" value="Y_Y_Y"/>
    <property type="match status" value="1"/>
</dbReference>
<feature type="domain" description="HTH araC/xylS-type" evidence="12">
    <location>
        <begin position="1244"/>
        <end position="1343"/>
    </location>
</feature>
<dbReference type="GO" id="GO:0000155">
    <property type="term" value="F:phosphorelay sensor kinase activity"/>
    <property type="evidence" value="ECO:0007669"/>
    <property type="project" value="InterPro"/>
</dbReference>
<evidence type="ECO:0000259" key="14">
    <source>
        <dbReference type="PROSITE" id="PS50110"/>
    </source>
</evidence>
<dbReference type="PRINTS" id="PR00344">
    <property type="entry name" value="BCTRLSENSOR"/>
</dbReference>
<accession>A0A419S788</accession>
<dbReference type="GO" id="GO:0005524">
    <property type="term" value="F:ATP binding"/>
    <property type="evidence" value="ECO:0007669"/>
    <property type="project" value="UniProtKB-KW"/>
</dbReference>
<dbReference type="EC" id="2.7.13.3" evidence="2"/>
<dbReference type="Gene3D" id="2.60.40.10">
    <property type="entry name" value="Immunoglobulins"/>
    <property type="match status" value="1"/>
</dbReference>
<dbReference type="SUPFAM" id="SSF63829">
    <property type="entry name" value="Calcium-dependent phosphotriesterase"/>
    <property type="match status" value="3"/>
</dbReference>
<evidence type="ECO:0000256" key="5">
    <source>
        <dbReference type="ARBA" id="ARBA00022741"/>
    </source>
</evidence>
<dbReference type="InterPro" id="IPR036890">
    <property type="entry name" value="HATPase_C_sf"/>
</dbReference>
<dbReference type="SUPFAM" id="SSF47384">
    <property type="entry name" value="Homodimeric domain of signal transducing histidine kinase"/>
    <property type="match status" value="1"/>
</dbReference>
<dbReference type="InterPro" id="IPR011123">
    <property type="entry name" value="Y_Y_Y"/>
</dbReference>
<dbReference type="InterPro" id="IPR009057">
    <property type="entry name" value="Homeodomain-like_sf"/>
</dbReference>
<dbReference type="InterPro" id="IPR036097">
    <property type="entry name" value="HisK_dim/P_sf"/>
</dbReference>
<dbReference type="GO" id="GO:0043565">
    <property type="term" value="F:sequence-specific DNA binding"/>
    <property type="evidence" value="ECO:0007669"/>
    <property type="project" value="InterPro"/>
</dbReference>
<dbReference type="Pfam" id="PF12833">
    <property type="entry name" value="HTH_18"/>
    <property type="match status" value="1"/>
</dbReference>
<dbReference type="EMBL" id="MBTA01000012">
    <property type="protein sequence ID" value="RKD17123.1"/>
    <property type="molecule type" value="Genomic_DNA"/>
</dbReference>
<dbReference type="PROSITE" id="PS50109">
    <property type="entry name" value="HIS_KIN"/>
    <property type="match status" value="1"/>
</dbReference>
<organism evidence="15 16">
    <name type="scientific">Pelobium manganitolerans</name>
    <dbReference type="NCBI Taxonomy" id="1842495"/>
    <lineage>
        <taxon>Bacteria</taxon>
        <taxon>Pseudomonadati</taxon>
        <taxon>Bacteroidota</taxon>
        <taxon>Sphingobacteriia</taxon>
        <taxon>Sphingobacteriales</taxon>
        <taxon>Sphingobacteriaceae</taxon>
        <taxon>Pelobium</taxon>
    </lineage>
</organism>
<dbReference type="InterPro" id="IPR015943">
    <property type="entry name" value="WD40/YVTN_repeat-like_dom_sf"/>
</dbReference>
<dbReference type="GO" id="GO:0003700">
    <property type="term" value="F:DNA-binding transcription factor activity"/>
    <property type="evidence" value="ECO:0007669"/>
    <property type="project" value="InterPro"/>
</dbReference>
<dbReference type="SUPFAM" id="SSF46689">
    <property type="entry name" value="Homeodomain-like"/>
    <property type="match status" value="1"/>
</dbReference>
<dbReference type="RefSeq" id="WP_120181317.1">
    <property type="nucleotide sequence ID" value="NZ_MBTA01000012.1"/>
</dbReference>
<keyword evidence="4" id="KW-0808">Transferase</keyword>
<keyword evidence="3 11" id="KW-0597">Phosphoprotein</keyword>
<dbReference type="PANTHER" id="PTHR43547:SF2">
    <property type="entry name" value="HYBRID SIGNAL TRANSDUCTION HISTIDINE KINASE C"/>
    <property type="match status" value="1"/>
</dbReference>
<dbReference type="PANTHER" id="PTHR43547">
    <property type="entry name" value="TWO-COMPONENT HISTIDINE KINASE"/>
    <property type="match status" value="1"/>
</dbReference>
<evidence type="ECO:0000256" key="11">
    <source>
        <dbReference type="PROSITE-ProRule" id="PRU00169"/>
    </source>
</evidence>
<dbReference type="SUPFAM" id="SSF52172">
    <property type="entry name" value="CheY-like"/>
    <property type="match status" value="1"/>
</dbReference>
<dbReference type="SUPFAM" id="SSF55874">
    <property type="entry name" value="ATPase domain of HSP90 chaperone/DNA topoisomerase II/histidine kinase"/>
    <property type="match status" value="1"/>
</dbReference>
<dbReference type="SMART" id="SM00342">
    <property type="entry name" value="HTH_ARAC"/>
    <property type="match status" value="1"/>
</dbReference>
<evidence type="ECO:0000256" key="7">
    <source>
        <dbReference type="ARBA" id="ARBA00022840"/>
    </source>
</evidence>
<dbReference type="Gene3D" id="1.10.287.130">
    <property type="match status" value="1"/>
</dbReference>
<dbReference type="FunFam" id="3.30.565.10:FF:000037">
    <property type="entry name" value="Hybrid sensor histidine kinase/response regulator"/>
    <property type="match status" value="1"/>
</dbReference>
<evidence type="ECO:0000256" key="9">
    <source>
        <dbReference type="ARBA" id="ARBA00023015"/>
    </source>
</evidence>
<keyword evidence="6" id="KW-0418">Kinase</keyword>
<dbReference type="InterPro" id="IPR005467">
    <property type="entry name" value="His_kinase_dom"/>
</dbReference>
<feature type="modified residue" description="4-aspartylphosphate" evidence="11">
    <location>
        <position position="1145"/>
    </location>
</feature>
<evidence type="ECO:0000259" key="12">
    <source>
        <dbReference type="PROSITE" id="PS01124"/>
    </source>
</evidence>
<dbReference type="SMART" id="SM00387">
    <property type="entry name" value="HATPase_c"/>
    <property type="match status" value="1"/>
</dbReference>
<evidence type="ECO:0000256" key="6">
    <source>
        <dbReference type="ARBA" id="ARBA00022777"/>
    </source>
</evidence>
<dbReference type="InterPro" id="IPR011110">
    <property type="entry name" value="Reg_prop"/>
</dbReference>
<evidence type="ECO:0000256" key="3">
    <source>
        <dbReference type="ARBA" id="ARBA00022553"/>
    </source>
</evidence>
<dbReference type="Gene3D" id="1.10.10.60">
    <property type="entry name" value="Homeodomain-like"/>
    <property type="match status" value="1"/>
</dbReference>
<feature type="domain" description="Histidine kinase" evidence="13">
    <location>
        <begin position="831"/>
        <end position="1044"/>
    </location>
</feature>
<evidence type="ECO:0000256" key="4">
    <source>
        <dbReference type="ARBA" id="ARBA00022679"/>
    </source>
</evidence>
<evidence type="ECO:0000256" key="1">
    <source>
        <dbReference type="ARBA" id="ARBA00000085"/>
    </source>
</evidence>
<dbReference type="InterPro" id="IPR003594">
    <property type="entry name" value="HATPase_dom"/>
</dbReference>
<protein>
    <recommendedName>
        <fullName evidence="2">histidine kinase</fullName>
        <ecNumber evidence="2">2.7.13.3</ecNumber>
    </recommendedName>
</protein>
<dbReference type="InterPro" id="IPR011006">
    <property type="entry name" value="CheY-like_superfamily"/>
</dbReference>
<evidence type="ECO:0000313" key="15">
    <source>
        <dbReference type="EMBL" id="RKD17123.1"/>
    </source>
</evidence>
<dbReference type="PROSITE" id="PS01124">
    <property type="entry name" value="HTH_ARAC_FAMILY_2"/>
    <property type="match status" value="1"/>
</dbReference>
<keyword evidence="9" id="KW-0805">Transcription regulation</keyword>
<keyword evidence="8" id="KW-0902">Two-component regulatory system</keyword>
<dbReference type="Pfam" id="PF02518">
    <property type="entry name" value="HATPase_c"/>
    <property type="match status" value="1"/>
</dbReference>
<comment type="caution">
    <text evidence="15">The sequence shown here is derived from an EMBL/GenBank/DDBJ whole genome shotgun (WGS) entry which is preliminary data.</text>
</comment>
<dbReference type="FunFam" id="2.60.40.10:FF:000791">
    <property type="entry name" value="Two-component system sensor histidine kinase/response regulator"/>
    <property type="match status" value="1"/>
</dbReference>
<dbReference type="Gene3D" id="2.130.10.10">
    <property type="entry name" value="YVTN repeat-like/Quinoprotein amine dehydrogenase"/>
    <property type="match status" value="2"/>
</dbReference>
<evidence type="ECO:0000313" key="16">
    <source>
        <dbReference type="Proteomes" id="UP000283433"/>
    </source>
</evidence>
<dbReference type="Proteomes" id="UP000283433">
    <property type="component" value="Unassembled WGS sequence"/>
</dbReference>
<dbReference type="Pfam" id="PF07494">
    <property type="entry name" value="Reg_prop"/>
    <property type="match status" value="5"/>
</dbReference>
<dbReference type="InterPro" id="IPR018060">
    <property type="entry name" value="HTH_AraC"/>
</dbReference>